<dbReference type="Gene3D" id="3.40.630.30">
    <property type="match status" value="1"/>
</dbReference>
<keyword evidence="2" id="KW-0012">Acyltransferase</keyword>
<dbReference type="PANTHER" id="PTHR10545:SF29">
    <property type="entry name" value="GH14572P-RELATED"/>
    <property type="match status" value="1"/>
</dbReference>
<dbReference type="EMBL" id="BLPF01000002">
    <property type="protein sequence ID" value="GFJ82036.1"/>
    <property type="molecule type" value="Genomic_DNA"/>
</dbReference>
<reference evidence="4 5" key="2">
    <citation type="submission" date="2020-03" db="EMBL/GenBank/DDBJ databases">
        <authorList>
            <person name="Ichikawa N."/>
            <person name="Kimura A."/>
            <person name="Kitahashi Y."/>
            <person name="Uohara A."/>
        </authorList>
    </citation>
    <scope>NUCLEOTIDE SEQUENCE [LARGE SCALE GENOMIC DNA]</scope>
    <source>
        <strain evidence="4 5">NBRC 108639</strain>
    </source>
</reference>
<protein>
    <submittedName>
        <fullName evidence="4">GCN5 family N-acetyltransferase</fullName>
    </submittedName>
</protein>
<gene>
    <name evidence="4" type="ORF">Phou_062160</name>
</gene>
<dbReference type="PANTHER" id="PTHR10545">
    <property type="entry name" value="DIAMINE N-ACETYLTRANSFERASE"/>
    <property type="match status" value="1"/>
</dbReference>
<dbReference type="Proteomes" id="UP000482800">
    <property type="component" value="Unassembled WGS sequence"/>
</dbReference>
<sequence length="171" mass="18933">MLSIKPAKASDSGAIADLLEEMDRFYGSTEFDPIEKRISAITAMLFGESSVAHALLCHDGGELVGLASYSFLWPAKGLTCSLFLKELYVRQDRRGQGVGKLLMQEIGRIAIAKECSRVEWMTELDNRDAQGFYAAFYASPRSGKVFYRLEDKEIHRLTGDTPTSSSHDEAG</sequence>
<reference evidence="4 5" key="1">
    <citation type="submission" date="2020-03" db="EMBL/GenBank/DDBJ databases">
        <title>Whole genome shotgun sequence of Phytohabitans houttuyneae NBRC 108639.</title>
        <authorList>
            <person name="Komaki H."/>
            <person name="Tamura T."/>
        </authorList>
    </citation>
    <scope>NUCLEOTIDE SEQUENCE [LARGE SCALE GENOMIC DNA]</scope>
    <source>
        <strain evidence="4 5">NBRC 108639</strain>
    </source>
</reference>
<dbReference type="SUPFAM" id="SSF55729">
    <property type="entry name" value="Acyl-CoA N-acyltransferases (Nat)"/>
    <property type="match status" value="1"/>
</dbReference>
<dbReference type="InterPro" id="IPR051016">
    <property type="entry name" value="Diverse_Substrate_AcTransf"/>
</dbReference>
<proteinExistence type="predicted"/>
<feature type="domain" description="N-acetyltransferase" evidence="3">
    <location>
        <begin position="2"/>
        <end position="152"/>
    </location>
</feature>
<dbReference type="GO" id="GO:0008080">
    <property type="term" value="F:N-acetyltransferase activity"/>
    <property type="evidence" value="ECO:0007669"/>
    <property type="project" value="TreeGrafter"/>
</dbReference>
<comment type="caution">
    <text evidence="4">The sequence shown here is derived from an EMBL/GenBank/DDBJ whole genome shotgun (WGS) entry which is preliminary data.</text>
</comment>
<evidence type="ECO:0000256" key="2">
    <source>
        <dbReference type="ARBA" id="ARBA00023315"/>
    </source>
</evidence>
<dbReference type="CDD" id="cd04301">
    <property type="entry name" value="NAT_SF"/>
    <property type="match status" value="1"/>
</dbReference>
<organism evidence="4 5">
    <name type="scientific">Phytohabitans houttuyneae</name>
    <dbReference type="NCBI Taxonomy" id="1076126"/>
    <lineage>
        <taxon>Bacteria</taxon>
        <taxon>Bacillati</taxon>
        <taxon>Actinomycetota</taxon>
        <taxon>Actinomycetes</taxon>
        <taxon>Micromonosporales</taxon>
        <taxon>Micromonosporaceae</taxon>
    </lineage>
</organism>
<dbReference type="RefSeq" id="WP_246273953.1">
    <property type="nucleotide sequence ID" value="NZ_BAABGO010000057.1"/>
</dbReference>
<dbReference type="PROSITE" id="PS51186">
    <property type="entry name" value="GNAT"/>
    <property type="match status" value="1"/>
</dbReference>
<keyword evidence="5" id="KW-1185">Reference proteome</keyword>
<dbReference type="AlphaFoldDB" id="A0A6V8KJ79"/>
<evidence type="ECO:0000256" key="1">
    <source>
        <dbReference type="ARBA" id="ARBA00022679"/>
    </source>
</evidence>
<dbReference type="InterPro" id="IPR016181">
    <property type="entry name" value="Acyl_CoA_acyltransferase"/>
</dbReference>
<accession>A0A6V8KJ79</accession>
<evidence type="ECO:0000313" key="5">
    <source>
        <dbReference type="Proteomes" id="UP000482800"/>
    </source>
</evidence>
<evidence type="ECO:0000259" key="3">
    <source>
        <dbReference type="PROSITE" id="PS51186"/>
    </source>
</evidence>
<name>A0A6V8KJ79_9ACTN</name>
<keyword evidence="1 4" id="KW-0808">Transferase</keyword>
<dbReference type="Pfam" id="PF00583">
    <property type="entry name" value="Acetyltransf_1"/>
    <property type="match status" value="1"/>
</dbReference>
<dbReference type="InterPro" id="IPR000182">
    <property type="entry name" value="GNAT_dom"/>
</dbReference>
<evidence type="ECO:0000313" key="4">
    <source>
        <dbReference type="EMBL" id="GFJ82036.1"/>
    </source>
</evidence>